<dbReference type="EMBL" id="FTNM01000002">
    <property type="protein sequence ID" value="SIQ96091.1"/>
    <property type="molecule type" value="Genomic_DNA"/>
</dbReference>
<dbReference type="RefSeq" id="WP_007659459.1">
    <property type="nucleotide sequence ID" value="NZ_FTNM01000002.1"/>
</dbReference>
<reference evidence="3" key="1">
    <citation type="submission" date="2017-01" db="EMBL/GenBank/DDBJ databases">
        <authorList>
            <person name="Varghese N."/>
            <person name="Submissions S."/>
        </authorList>
    </citation>
    <scope>NUCLEOTIDE SEQUENCE [LARGE SCALE GENOMIC DNA]</scope>
    <source>
        <strain evidence="3">DM9</strain>
    </source>
</reference>
<keyword evidence="3" id="KW-1185">Reference proteome</keyword>
<gene>
    <name evidence="2" type="ORF">SAMN05421545_1870</name>
</gene>
<organism evidence="2 3">
    <name type="scientific">Pontibacter lucknowensis</name>
    <dbReference type="NCBI Taxonomy" id="1077936"/>
    <lineage>
        <taxon>Bacteria</taxon>
        <taxon>Pseudomonadati</taxon>
        <taxon>Bacteroidota</taxon>
        <taxon>Cytophagia</taxon>
        <taxon>Cytophagales</taxon>
        <taxon>Hymenobacteraceae</taxon>
        <taxon>Pontibacter</taxon>
    </lineage>
</organism>
<name>A0A1N6X1H3_9BACT</name>
<evidence type="ECO:0000313" key="2">
    <source>
        <dbReference type="EMBL" id="SIQ96091.1"/>
    </source>
</evidence>
<dbReference type="STRING" id="1077936.SAMN05421545_1870"/>
<dbReference type="AlphaFoldDB" id="A0A1N6X1H3"/>
<evidence type="ECO:0000313" key="3">
    <source>
        <dbReference type="Proteomes" id="UP000185924"/>
    </source>
</evidence>
<dbReference type="OrthoDB" id="850184at2"/>
<accession>A0A1N6X1H3</accession>
<keyword evidence="1" id="KW-0732">Signal</keyword>
<sequence>MKQQPLFRAFALLCLALCFSSCDKEEEIIPVEVIMPLQVGNEWVYEVIDYNTDGDVLTTSSFRRQVVKDTLISKTTWYILSNGSIVRNDRDGYVYYRKDAKEQYITYPSPEMSGIAYGYEYPNYTLWIYHRRTSGLVAVPDSPHADQALEFSFERQTSQKASSSLSTTWVKEYVTPDIGMIRTDWYYADSDKLMRRYELKSYRVK</sequence>
<feature type="chain" id="PRO_5009939359" evidence="1">
    <location>
        <begin position="25"/>
        <end position="205"/>
    </location>
</feature>
<dbReference type="Proteomes" id="UP000185924">
    <property type="component" value="Unassembled WGS sequence"/>
</dbReference>
<feature type="signal peptide" evidence="1">
    <location>
        <begin position="1"/>
        <end position="24"/>
    </location>
</feature>
<proteinExistence type="predicted"/>
<protein>
    <submittedName>
        <fullName evidence="2">Uncharacterized protein</fullName>
    </submittedName>
</protein>
<evidence type="ECO:0000256" key="1">
    <source>
        <dbReference type="SAM" id="SignalP"/>
    </source>
</evidence>